<evidence type="ECO:0008006" key="3">
    <source>
        <dbReference type="Google" id="ProtNLM"/>
    </source>
</evidence>
<protein>
    <recommendedName>
        <fullName evidence="3">F-box domain-containing protein</fullName>
    </recommendedName>
</protein>
<name>A0A1L7XFS0_9HELO</name>
<proteinExistence type="predicted"/>
<dbReference type="OrthoDB" id="5272396at2759"/>
<dbReference type="AlphaFoldDB" id="A0A1L7XFS0"/>
<gene>
    <name evidence="1" type="ORF">PAC_13786</name>
</gene>
<accession>A0A1L7XFS0</accession>
<keyword evidence="2" id="KW-1185">Reference proteome</keyword>
<reference evidence="1 2" key="1">
    <citation type="submission" date="2016-03" db="EMBL/GenBank/DDBJ databases">
        <authorList>
            <person name="Ploux O."/>
        </authorList>
    </citation>
    <scope>NUCLEOTIDE SEQUENCE [LARGE SCALE GENOMIC DNA]</scope>
    <source>
        <strain evidence="1 2">UAMH 11012</strain>
    </source>
</reference>
<dbReference type="PANTHER" id="PTHR38790:SF4">
    <property type="entry name" value="2EXR DOMAIN-CONTAINING PROTEIN"/>
    <property type="match status" value="1"/>
</dbReference>
<organism evidence="1 2">
    <name type="scientific">Phialocephala subalpina</name>
    <dbReference type="NCBI Taxonomy" id="576137"/>
    <lineage>
        <taxon>Eukaryota</taxon>
        <taxon>Fungi</taxon>
        <taxon>Dikarya</taxon>
        <taxon>Ascomycota</taxon>
        <taxon>Pezizomycotina</taxon>
        <taxon>Leotiomycetes</taxon>
        <taxon>Helotiales</taxon>
        <taxon>Mollisiaceae</taxon>
        <taxon>Phialocephala</taxon>
        <taxon>Phialocephala fortinii species complex</taxon>
    </lineage>
</organism>
<dbReference type="EMBL" id="FJOG01000025">
    <property type="protein sequence ID" value="CZR63889.1"/>
    <property type="molecule type" value="Genomic_DNA"/>
</dbReference>
<evidence type="ECO:0000313" key="2">
    <source>
        <dbReference type="Proteomes" id="UP000184330"/>
    </source>
</evidence>
<dbReference type="Proteomes" id="UP000184330">
    <property type="component" value="Unassembled WGS sequence"/>
</dbReference>
<sequence>MSRLEKLPSELRNMIYFHVLVSPTGYIEPISRNHAYYLRLPGSISHTGPFWYLNVTEPSSHLPLDENFVRRRRQLSNGEKDAPEYSSSISTSLLRTNKNIYQETFSIFWENNTFLFSQVGMKQFRHGAGHMPFGNIRSMNIVIHHSLAGLDNLLAPLIKFKKTSNSNLDESKVFKCELRKLELSLTNLMLQRMIEWKEGYNNQRVGHYRGSIELLEDVKNKCEEVEIEPGLLVLFGDIGSEEMKLYGAMMYDLHEVFRENGRYLSSIEGILEGRGSDDMRRIGKGG</sequence>
<evidence type="ECO:0000313" key="1">
    <source>
        <dbReference type="EMBL" id="CZR63889.1"/>
    </source>
</evidence>
<dbReference type="PANTHER" id="PTHR38790">
    <property type="entry name" value="2EXR DOMAIN-CONTAINING PROTEIN-RELATED"/>
    <property type="match status" value="1"/>
</dbReference>